<name>A0ABM7ZUU7_STRNI</name>
<organism evidence="2 3">
    <name type="scientific">Streptomyces nigrescens</name>
    <dbReference type="NCBI Taxonomy" id="1920"/>
    <lineage>
        <taxon>Bacteria</taxon>
        <taxon>Bacillati</taxon>
        <taxon>Actinomycetota</taxon>
        <taxon>Actinomycetes</taxon>
        <taxon>Kitasatosporales</taxon>
        <taxon>Streptomycetaceae</taxon>
        <taxon>Streptomyces</taxon>
    </lineage>
</organism>
<dbReference type="EMBL" id="AP026073">
    <property type="protein sequence ID" value="BDM70150.1"/>
    <property type="molecule type" value="Genomic_DNA"/>
</dbReference>
<reference evidence="2" key="1">
    <citation type="submission" date="2022-06" db="EMBL/GenBank/DDBJ databases">
        <title>Complete genome sequence of Streptomyces nigrescens HEK616.</title>
        <authorList>
            <person name="Asamizu S."/>
            <person name="Onaka H."/>
        </authorList>
    </citation>
    <scope>NUCLEOTIDE SEQUENCE</scope>
    <source>
        <strain evidence="2">HEK616</strain>
    </source>
</reference>
<dbReference type="Proteomes" id="UP001059597">
    <property type="component" value="Chromosome"/>
</dbReference>
<dbReference type="Pfam" id="PF13613">
    <property type="entry name" value="HTH_Tnp_4"/>
    <property type="match status" value="1"/>
</dbReference>
<sequence>MWAGHSPRTGGVLRAESLWVETFTGLRMPQFERLLKVVRERGGNGPGGGRPWCLPLVDRVLPVAVCYRTNLTMRQLAPLFGISSATVCRVIQRLRPLPALEQASRSADGVASAGEDEFSAVGWERHRHSEAWIA</sequence>
<proteinExistence type="predicted"/>
<accession>A0ABM7ZUU7</accession>
<dbReference type="InterPro" id="IPR027805">
    <property type="entry name" value="Transposase_HTH_dom"/>
</dbReference>
<keyword evidence="3" id="KW-1185">Reference proteome</keyword>
<protein>
    <recommendedName>
        <fullName evidence="1">Transposase Helix-turn-helix domain-containing protein</fullName>
    </recommendedName>
</protein>
<evidence type="ECO:0000313" key="2">
    <source>
        <dbReference type="EMBL" id="BDM70150.1"/>
    </source>
</evidence>
<evidence type="ECO:0000313" key="3">
    <source>
        <dbReference type="Proteomes" id="UP001059597"/>
    </source>
</evidence>
<gene>
    <name evidence="2" type="ORF">HEK616_36370</name>
</gene>
<evidence type="ECO:0000259" key="1">
    <source>
        <dbReference type="Pfam" id="PF13613"/>
    </source>
</evidence>
<feature type="domain" description="Transposase Helix-turn-helix" evidence="1">
    <location>
        <begin position="52"/>
        <end position="98"/>
    </location>
</feature>